<feature type="region of interest" description="Disordered" evidence="2">
    <location>
        <begin position="204"/>
        <end position="280"/>
    </location>
</feature>
<feature type="compositionally biased region" description="Low complexity" evidence="2">
    <location>
        <begin position="247"/>
        <end position="263"/>
    </location>
</feature>
<dbReference type="InterPro" id="IPR001878">
    <property type="entry name" value="Znf_CCHC"/>
</dbReference>
<dbReference type="Pfam" id="PF03732">
    <property type="entry name" value="Retrotrans_gag"/>
    <property type="match status" value="1"/>
</dbReference>
<feature type="compositionally biased region" description="Polar residues" evidence="2">
    <location>
        <begin position="334"/>
        <end position="344"/>
    </location>
</feature>
<reference evidence="5 6" key="1">
    <citation type="submission" date="2025-04" db="UniProtKB">
        <authorList>
            <consortium name="RefSeq"/>
        </authorList>
    </citation>
    <scope>IDENTIFICATION</scope>
</reference>
<evidence type="ECO:0000256" key="2">
    <source>
        <dbReference type="SAM" id="MobiDB-lite"/>
    </source>
</evidence>
<organism evidence="4 5">
    <name type="scientific">Prunus avium</name>
    <name type="common">Cherry</name>
    <name type="synonym">Cerasus avium</name>
    <dbReference type="NCBI Taxonomy" id="42229"/>
    <lineage>
        <taxon>Eukaryota</taxon>
        <taxon>Viridiplantae</taxon>
        <taxon>Streptophyta</taxon>
        <taxon>Embryophyta</taxon>
        <taxon>Tracheophyta</taxon>
        <taxon>Spermatophyta</taxon>
        <taxon>Magnoliopsida</taxon>
        <taxon>eudicotyledons</taxon>
        <taxon>Gunneridae</taxon>
        <taxon>Pentapetalae</taxon>
        <taxon>rosids</taxon>
        <taxon>fabids</taxon>
        <taxon>Rosales</taxon>
        <taxon>Rosaceae</taxon>
        <taxon>Amygdaloideae</taxon>
        <taxon>Amygdaleae</taxon>
        <taxon>Prunus</taxon>
    </lineage>
</organism>
<keyword evidence="1" id="KW-0479">Metal-binding</keyword>
<evidence type="ECO:0000313" key="4">
    <source>
        <dbReference type="Proteomes" id="UP000515124"/>
    </source>
</evidence>
<dbReference type="AlphaFoldDB" id="A0A6P5RXK0"/>
<dbReference type="PANTHER" id="PTHR34482">
    <property type="entry name" value="DNA DAMAGE-INDUCIBLE PROTEIN 1-LIKE"/>
    <property type="match status" value="1"/>
</dbReference>
<dbReference type="PANTHER" id="PTHR34482:SF49">
    <property type="entry name" value="RETROTRANSPOSON GAG DOMAIN-CONTAINING PROTEIN"/>
    <property type="match status" value="1"/>
</dbReference>
<name>A0A6P5RXK0_PRUAV</name>
<dbReference type="Pfam" id="PF00098">
    <property type="entry name" value="zf-CCHC"/>
    <property type="match status" value="1"/>
</dbReference>
<evidence type="ECO:0000256" key="1">
    <source>
        <dbReference type="PROSITE-ProRule" id="PRU00047"/>
    </source>
</evidence>
<keyword evidence="1" id="KW-0862">Zinc</keyword>
<dbReference type="GO" id="GO:0008270">
    <property type="term" value="F:zinc ion binding"/>
    <property type="evidence" value="ECO:0007669"/>
    <property type="project" value="UniProtKB-KW"/>
</dbReference>
<dbReference type="InterPro" id="IPR005162">
    <property type="entry name" value="Retrotrans_gag_dom"/>
</dbReference>
<evidence type="ECO:0000313" key="5">
    <source>
        <dbReference type="RefSeq" id="XP_021806448.1"/>
    </source>
</evidence>
<dbReference type="RefSeq" id="XP_021806450.1">
    <property type="nucleotide sequence ID" value="XM_021950758.1"/>
</dbReference>
<keyword evidence="1" id="KW-0863">Zinc-finger</keyword>
<accession>A0A6P5RXK0</accession>
<dbReference type="Proteomes" id="UP000515124">
    <property type="component" value="Unplaced"/>
</dbReference>
<evidence type="ECO:0000313" key="6">
    <source>
        <dbReference type="RefSeq" id="XP_021806450.1"/>
    </source>
</evidence>
<dbReference type="RefSeq" id="XP_021806448.1">
    <property type="nucleotide sequence ID" value="XM_021950756.1"/>
</dbReference>
<dbReference type="PROSITE" id="PS50158">
    <property type="entry name" value="ZF_CCHC"/>
    <property type="match status" value="1"/>
</dbReference>
<sequence length="373" mass="41324">MATPPIDPNFQHTLELLTQPLSRTEHTRDASLTYADQARRIGAVEFNGDGDPAMAEEWIEKMERIMDVMDIPQERRVVLATFFLSRNASYWWESVRRQYHDPSTITWQVFRTTFDEQFYPLAYQNMKMEEFLQLEQGSMTVLEYEKKFNELSKYCTPLVADERKECQLFTRGLKASIRDIVVGQCLVNFGDLVTSASLIESNQMMVRGRGDSRRRQYDKGGPSQGSSKRGSFNSGSSSGRSYGGFRAGVNSSGGSNKSGSSGPRSRDDRARSSGTQLQTVYSGRNRPRCALCNRFHTGPCQLGASGCYHCGQTGHFRRECPMLLQGREIIAGPTQGSGVQSRVPGTSQFGGASSSSGAQTSSTSRGDAVDVPE</sequence>
<feature type="compositionally biased region" description="Low complexity" evidence="2">
    <location>
        <begin position="225"/>
        <end position="240"/>
    </location>
</feature>
<feature type="region of interest" description="Disordered" evidence="2">
    <location>
        <begin position="333"/>
        <end position="373"/>
    </location>
</feature>
<evidence type="ECO:0000259" key="3">
    <source>
        <dbReference type="PROSITE" id="PS50158"/>
    </source>
</evidence>
<evidence type="ECO:0000313" key="7">
    <source>
        <dbReference type="RefSeq" id="XP_021806451.1"/>
    </source>
</evidence>
<dbReference type="RefSeq" id="XP_021806451.1">
    <property type="nucleotide sequence ID" value="XM_021950759.1"/>
</dbReference>
<keyword evidence="4" id="KW-1185">Reference proteome</keyword>
<gene>
    <name evidence="5 6 7" type="primary">LOC110750424</name>
</gene>
<dbReference type="KEGG" id="pavi:110750424"/>
<dbReference type="GeneID" id="110750424"/>
<feature type="domain" description="CCHC-type" evidence="3">
    <location>
        <begin position="307"/>
        <end position="321"/>
    </location>
</feature>
<feature type="compositionally biased region" description="Low complexity" evidence="2">
    <location>
        <begin position="345"/>
        <end position="364"/>
    </location>
</feature>
<protein>
    <submittedName>
        <fullName evidence="5 6">Uncharacterized protein LOC110750424</fullName>
    </submittedName>
</protein>
<feature type="compositionally biased region" description="Basic and acidic residues" evidence="2">
    <location>
        <begin position="208"/>
        <end position="218"/>
    </location>
</feature>
<dbReference type="GO" id="GO:0003676">
    <property type="term" value="F:nucleic acid binding"/>
    <property type="evidence" value="ECO:0007669"/>
    <property type="project" value="InterPro"/>
</dbReference>
<proteinExistence type="predicted"/>
<dbReference type="SMART" id="SM00343">
    <property type="entry name" value="ZnF_C2HC"/>
    <property type="match status" value="1"/>
</dbReference>
<dbReference type="Gene3D" id="4.10.60.10">
    <property type="entry name" value="Zinc finger, CCHC-type"/>
    <property type="match status" value="1"/>
</dbReference>